<evidence type="ECO:0000256" key="2">
    <source>
        <dbReference type="ARBA" id="ARBA00023015"/>
    </source>
</evidence>
<evidence type="ECO:0000259" key="6">
    <source>
        <dbReference type="Pfam" id="PF04542"/>
    </source>
</evidence>
<dbReference type="InterPro" id="IPR039425">
    <property type="entry name" value="RNA_pol_sigma-70-like"/>
</dbReference>
<dbReference type="InterPro" id="IPR007630">
    <property type="entry name" value="RNA_pol_sigma70_r4"/>
</dbReference>
<accession>A0ABW8C1R0</accession>
<evidence type="ECO:0000256" key="1">
    <source>
        <dbReference type="ARBA" id="ARBA00010641"/>
    </source>
</evidence>
<dbReference type="NCBIfam" id="TIGR02937">
    <property type="entry name" value="sigma70-ECF"/>
    <property type="match status" value="1"/>
</dbReference>
<evidence type="ECO:0000313" key="8">
    <source>
        <dbReference type="EMBL" id="MFI9100358.1"/>
    </source>
</evidence>
<feature type="domain" description="RNA polymerase sigma-70 region 4" evidence="7">
    <location>
        <begin position="130"/>
        <end position="177"/>
    </location>
</feature>
<organism evidence="8 9">
    <name type="scientific">Streptomyces fildesensis</name>
    <dbReference type="NCBI Taxonomy" id="375757"/>
    <lineage>
        <taxon>Bacteria</taxon>
        <taxon>Bacillati</taxon>
        <taxon>Actinomycetota</taxon>
        <taxon>Actinomycetes</taxon>
        <taxon>Kitasatosporales</taxon>
        <taxon>Streptomycetaceae</taxon>
        <taxon>Streptomyces</taxon>
    </lineage>
</organism>
<comment type="caution">
    <text evidence="8">The sequence shown here is derived from an EMBL/GenBank/DDBJ whole genome shotgun (WGS) entry which is preliminary data.</text>
</comment>
<dbReference type="Proteomes" id="UP001614394">
    <property type="component" value="Unassembled WGS sequence"/>
</dbReference>
<dbReference type="Gene3D" id="1.10.1740.10">
    <property type="match status" value="1"/>
</dbReference>
<name>A0ABW8C1R0_9ACTN</name>
<evidence type="ECO:0000313" key="9">
    <source>
        <dbReference type="Proteomes" id="UP001614394"/>
    </source>
</evidence>
<evidence type="ECO:0000256" key="4">
    <source>
        <dbReference type="ARBA" id="ARBA00023125"/>
    </source>
</evidence>
<dbReference type="CDD" id="cd06171">
    <property type="entry name" value="Sigma70_r4"/>
    <property type="match status" value="1"/>
</dbReference>
<dbReference type="InterPro" id="IPR013324">
    <property type="entry name" value="RNA_pol_sigma_r3/r4-like"/>
</dbReference>
<keyword evidence="4" id="KW-0238">DNA-binding</keyword>
<gene>
    <name evidence="8" type="ORF">ACIGXA_07515</name>
</gene>
<dbReference type="PANTHER" id="PTHR43133:SF57">
    <property type="entry name" value="RNA POLYMERASE SIGMA-70 FACTOR"/>
    <property type="match status" value="1"/>
</dbReference>
<evidence type="ECO:0000259" key="7">
    <source>
        <dbReference type="Pfam" id="PF04545"/>
    </source>
</evidence>
<dbReference type="Pfam" id="PF04545">
    <property type="entry name" value="Sigma70_r4"/>
    <property type="match status" value="1"/>
</dbReference>
<sequence>MKPRESGEPELITLARAGDREAFGALYNECRPFVFRFVYRRVGGDLRLTEDLTSETFLRALRRIDTFTWQGRDFRAWLATIARNLVADHFNSGCLGHEVSTAEISAGEELVPSTEDTVLEALSSSAVRVALVNLSAEQRRVLTLRFFDELTVAETSAVMGRSAGAVKSMQHRAMRRLLSFVPAAMAVAA</sequence>
<proteinExistence type="inferred from homology"/>
<dbReference type="SUPFAM" id="SSF88946">
    <property type="entry name" value="Sigma2 domain of RNA polymerase sigma factors"/>
    <property type="match status" value="1"/>
</dbReference>
<dbReference type="EMBL" id="JBITYG010000002">
    <property type="protein sequence ID" value="MFI9100358.1"/>
    <property type="molecule type" value="Genomic_DNA"/>
</dbReference>
<dbReference type="InterPro" id="IPR036388">
    <property type="entry name" value="WH-like_DNA-bd_sf"/>
</dbReference>
<dbReference type="SUPFAM" id="SSF88659">
    <property type="entry name" value="Sigma3 and sigma4 domains of RNA polymerase sigma factors"/>
    <property type="match status" value="1"/>
</dbReference>
<comment type="similarity">
    <text evidence="1">Belongs to the sigma-70 factor family. ECF subfamily.</text>
</comment>
<reference evidence="8 9" key="1">
    <citation type="submission" date="2024-10" db="EMBL/GenBank/DDBJ databases">
        <title>The Natural Products Discovery Center: Release of the First 8490 Sequenced Strains for Exploring Actinobacteria Biosynthetic Diversity.</title>
        <authorList>
            <person name="Kalkreuter E."/>
            <person name="Kautsar S.A."/>
            <person name="Yang D."/>
            <person name="Bader C.D."/>
            <person name="Teijaro C.N."/>
            <person name="Fluegel L."/>
            <person name="Davis C.M."/>
            <person name="Simpson J.R."/>
            <person name="Lauterbach L."/>
            <person name="Steele A.D."/>
            <person name="Gui C."/>
            <person name="Meng S."/>
            <person name="Li G."/>
            <person name="Viehrig K."/>
            <person name="Ye F."/>
            <person name="Su P."/>
            <person name="Kiefer A.F."/>
            <person name="Nichols A."/>
            <person name="Cepeda A.J."/>
            <person name="Yan W."/>
            <person name="Fan B."/>
            <person name="Jiang Y."/>
            <person name="Adhikari A."/>
            <person name="Zheng C.-J."/>
            <person name="Schuster L."/>
            <person name="Cowan T.M."/>
            <person name="Smanski M.J."/>
            <person name="Chevrette M.G."/>
            <person name="De Carvalho L.P.S."/>
            <person name="Shen B."/>
        </authorList>
    </citation>
    <scope>NUCLEOTIDE SEQUENCE [LARGE SCALE GENOMIC DNA]</scope>
    <source>
        <strain evidence="8 9">NPDC053399</strain>
    </source>
</reference>
<dbReference type="PANTHER" id="PTHR43133">
    <property type="entry name" value="RNA POLYMERASE ECF-TYPE SIGMA FACTO"/>
    <property type="match status" value="1"/>
</dbReference>
<protein>
    <submittedName>
        <fullName evidence="8">Sigma-70 family RNA polymerase sigma factor</fullName>
    </submittedName>
</protein>
<keyword evidence="5" id="KW-0804">Transcription</keyword>
<keyword evidence="9" id="KW-1185">Reference proteome</keyword>
<dbReference type="Gene3D" id="1.10.10.10">
    <property type="entry name" value="Winged helix-like DNA-binding domain superfamily/Winged helix DNA-binding domain"/>
    <property type="match status" value="1"/>
</dbReference>
<dbReference type="InterPro" id="IPR007627">
    <property type="entry name" value="RNA_pol_sigma70_r2"/>
</dbReference>
<dbReference type="InterPro" id="IPR014284">
    <property type="entry name" value="RNA_pol_sigma-70_dom"/>
</dbReference>
<keyword evidence="2" id="KW-0805">Transcription regulation</keyword>
<evidence type="ECO:0000256" key="5">
    <source>
        <dbReference type="ARBA" id="ARBA00023163"/>
    </source>
</evidence>
<keyword evidence="3" id="KW-0731">Sigma factor</keyword>
<feature type="domain" description="RNA polymerase sigma-70 region 2" evidence="6">
    <location>
        <begin position="26"/>
        <end position="91"/>
    </location>
</feature>
<dbReference type="InterPro" id="IPR013325">
    <property type="entry name" value="RNA_pol_sigma_r2"/>
</dbReference>
<dbReference type="Pfam" id="PF04542">
    <property type="entry name" value="Sigma70_r2"/>
    <property type="match status" value="1"/>
</dbReference>
<dbReference type="RefSeq" id="WP_399645457.1">
    <property type="nucleotide sequence ID" value="NZ_JBITYG010000002.1"/>
</dbReference>
<evidence type="ECO:0000256" key="3">
    <source>
        <dbReference type="ARBA" id="ARBA00023082"/>
    </source>
</evidence>